<evidence type="ECO:0000313" key="5">
    <source>
        <dbReference type="Proteomes" id="UP000199289"/>
    </source>
</evidence>
<dbReference type="RefSeq" id="WP_092535200.1">
    <property type="nucleotide sequence ID" value="NZ_FNKQ01000002.1"/>
</dbReference>
<dbReference type="Proteomes" id="UP000199289">
    <property type="component" value="Unassembled WGS sequence"/>
</dbReference>
<dbReference type="EMBL" id="QQST01000001">
    <property type="protein sequence ID" value="RDI70495.1"/>
    <property type="molecule type" value="Genomic_DNA"/>
</dbReference>
<accession>A0A1H1AS44</accession>
<protein>
    <recommendedName>
        <fullName evidence="2">DUF7961 domain-containing protein</fullName>
    </recommendedName>
</protein>
<dbReference type="AlphaFoldDB" id="A0A1H1AS44"/>
<organism evidence="4 5">
    <name type="scientific">Halopelagius longus</name>
    <dbReference type="NCBI Taxonomy" id="1236180"/>
    <lineage>
        <taxon>Archaea</taxon>
        <taxon>Methanobacteriati</taxon>
        <taxon>Methanobacteriota</taxon>
        <taxon>Stenosarchaea group</taxon>
        <taxon>Halobacteria</taxon>
        <taxon>Halobacteriales</taxon>
        <taxon>Haloferacaceae</taxon>
    </lineage>
</organism>
<dbReference type="InterPro" id="IPR058267">
    <property type="entry name" value="DUF7961"/>
</dbReference>
<reference evidence="3 6" key="3">
    <citation type="submission" date="2018-07" db="EMBL/GenBank/DDBJ databases">
        <title>Genome sequence of extremly halophilic archaeon Halopelagius longus strain BC12-B1.</title>
        <authorList>
            <person name="Zhang X."/>
        </authorList>
    </citation>
    <scope>NUCLEOTIDE SEQUENCE [LARGE SCALE GENOMIC DNA]</scope>
    <source>
        <strain evidence="3 6">BC12-B1</strain>
    </source>
</reference>
<keyword evidence="6" id="KW-1185">Reference proteome</keyword>
<feature type="domain" description="DUF7961" evidence="2">
    <location>
        <begin position="24"/>
        <end position="128"/>
    </location>
</feature>
<evidence type="ECO:0000259" key="2">
    <source>
        <dbReference type="Pfam" id="PF25905"/>
    </source>
</evidence>
<sequence length="135" mass="14223">MSTTNAPNGSAEEAETIDTDAVADVTPVRIEASALSSTSPSYLRDLKSRLASEGRQPAVLTVETCFDEDCRLASQSVADEVRGFVRAAAFLGAARVEVTVTDVADEDVARDALRAVEERGRREGVAVDISGCVSC</sequence>
<evidence type="ECO:0000256" key="1">
    <source>
        <dbReference type="SAM" id="MobiDB-lite"/>
    </source>
</evidence>
<proteinExistence type="predicted"/>
<reference evidence="5" key="2">
    <citation type="submission" date="2016-10" db="EMBL/GenBank/DDBJ databases">
        <authorList>
            <person name="Varghese N."/>
            <person name="Submissions S."/>
        </authorList>
    </citation>
    <scope>NUCLEOTIDE SEQUENCE [LARGE SCALE GENOMIC DNA]</scope>
    <source>
        <strain evidence="5">CGMCC 1.12397</strain>
    </source>
</reference>
<evidence type="ECO:0000313" key="3">
    <source>
        <dbReference type="EMBL" id="RDI70495.1"/>
    </source>
</evidence>
<evidence type="ECO:0000313" key="4">
    <source>
        <dbReference type="EMBL" id="SDQ42479.1"/>
    </source>
</evidence>
<evidence type="ECO:0000313" key="6">
    <source>
        <dbReference type="Proteomes" id="UP000255421"/>
    </source>
</evidence>
<dbReference type="Pfam" id="PF25905">
    <property type="entry name" value="DUF7961"/>
    <property type="match status" value="1"/>
</dbReference>
<name>A0A1H1AS44_9EURY</name>
<gene>
    <name evidence="3" type="ORF">DWB78_01475</name>
    <name evidence="4" type="ORF">SAMN05216278_1466</name>
</gene>
<feature type="region of interest" description="Disordered" evidence="1">
    <location>
        <begin position="1"/>
        <end position="22"/>
    </location>
</feature>
<reference evidence="4" key="1">
    <citation type="submission" date="2016-10" db="EMBL/GenBank/DDBJ databases">
        <authorList>
            <person name="de Groot N.N."/>
        </authorList>
    </citation>
    <scope>NUCLEOTIDE SEQUENCE [LARGE SCALE GENOMIC DNA]</scope>
    <source>
        <strain evidence="4">CGMCC 1.12397</strain>
    </source>
</reference>
<dbReference type="EMBL" id="FNKQ01000002">
    <property type="protein sequence ID" value="SDQ42479.1"/>
    <property type="molecule type" value="Genomic_DNA"/>
</dbReference>
<dbReference type="Proteomes" id="UP000255421">
    <property type="component" value="Unassembled WGS sequence"/>
</dbReference>